<dbReference type="Proteomes" id="UP000595198">
    <property type="component" value="Chromosome"/>
</dbReference>
<evidence type="ECO:0000256" key="1">
    <source>
        <dbReference type="SAM" id="MobiDB-lite"/>
    </source>
</evidence>
<feature type="transmembrane region" description="Helical" evidence="2">
    <location>
        <begin position="48"/>
        <end position="68"/>
    </location>
</feature>
<reference evidence="3" key="3">
    <citation type="submission" date="2024-05" db="EMBL/GenBank/DDBJ databases">
        <authorList>
            <person name="Wolfe A."/>
        </authorList>
    </citation>
    <scope>NUCLEOTIDE SEQUENCE</scope>
    <source>
        <strain evidence="3">UMB1064</strain>
    </source>
</reference>
<dbReference type="EMBL" id="CP066023">
    <property type="protein sequence ID" value="QQB81817.1"/>
    <property type="molecule type" value="Genomic_DNA"/>
</dbReference>
<dbReference type="AlphaFoldDB" id="A0AAW9SUS9"/>
<proteinExistence type="predicted"/>
<reference evidence="3" key="2">
    <citation type="submission" date="2023-05" db="EMBL/GenBank/DDBJ databases">
        <authorList>
            <person name="Du J."/>
        </authorList>
    </citation>
    <scope>NUCLEOTIDE SEQUENCE</scope>
    <source>
        <strain evidence="3">UMB1064</strain>
    </source>
</reference>
<reference evidence="6 7" key="1">
    <citation type="submission" date="2020-12" db="EMBL/GenBank/DDBJ databases">
        <title>FDA dAtabase for Regulatory Grade micrObial Sequences (FDA-ARGOS): Supporting development and validation of Infectious Disease Dx tests.</title>
        <authorList>
            <person name="Sproer C."/>
            <person name="Gronow S."/>
            <person name="Severitt S."/>
            <person name="Schroder I."/>
            <person name="Tallon L."/>
            <person name="Sadzewicz L."/>
            <person name="Zhao X."/>
            <person name="Boylan J."/>
            <person name="Ott S."/>
            <person name="Bowen H."/>
            <person name="Vavikolanu K."/>
            <person name="Mehta A."/>
            <person name="Aluvathingal J."/>
            <person name="Nadendla S."/>
            <person name="Lowell S."/>
            <person name="Myers T."/>
            <person name="Yan Y."/>
            <person name="Sichtig H."/>
        </authorList>
    </citation>
    <scope>NUCLEOTIDE SEQUENCE [LARGE SCALE GENOMIC DNA]</scope>
    <source>
        <strain evidence="4 6">FDAARGOS_938</strain>
        <strain evidence="5 7">FDAARGOS_991</strain>
    </source>
</reference>
<evidence type="ECO:0008006" key="9">
    <source>
        <dbReference type="Google" id="ProtNLM"/>
    </source>
</evidence>
<evidence type="ECO:0000313" key="5">
    <source>
        <dbReference type="EMBL" id="QQB81817.1"/>
    </source>
</evidence>
<evidence type="ECO:0000313" key="4">
    <source>
        <dbReference type="EMBL" id="QPR29982.1"/>
    </source>
</evidence>
<keyword evidence="2" id="KW-0472">Membrane</keyword>
<dbReference type="Proteomes" id="UP001223646">
    <property type="component" value="Unassembled WGS sequence"/>
</dbReference>
<dbReference type="EMBL" id="CP065628">
    <property type="protein sequence ID" value="QPR29982.1"/>
    <property type="molecule type" value="Genomic_DNA"/>
</dbReference>
<dbReference type="EMBL" id="JASOOY020000016">
    <property type="protein sequence ID" value="MEO3716928.1"/>
    <property type="molecule type" value="Genomic_DNA"/>
</dbReference>
<feature type="region of interest" description="Disordered" evidence="1">
    <location>
        <begin position="69"/>
        <end position="120"/>
    </location>
</feature>
<accession>A0AAW9SUS9</accession>
<evidence type="ECO:0000313" key="6">
    <source>
        <dbReference type="Proteomes" id="UP000594774"/>
    </source>
</evidence>
<dbReference type="Proteomes" id="UP000594774">
    <property type="component" value="Chromosome"/>
</dbReference>
<keyword evidence="2" id="KW-0812">Transmembrane</keyword>
<protein>
    <recommendedName>
        <fullName evidence="9">Secreted protein</fullName>
    </recommendedName>
</protein>
<evidence type="ECO:0000256" key="2">
    <source>
        <dbReference type="SAM" id="Phobius"/>
    </source>
</evidence>
<evidence type="ECO:0000313" key="8">
    <source>
        <dbReference type="Proteomes" id="UP001223646"/>
    </source>
</evidence>
<gene>
    <name evidence="4" type="ORF">I6G95_06905</name>
    <name evidence="5" type="ORF">I6H48_07465</name>
    <name evidence="3" type="ORF">QP460_004915</name>
</gene>
<evidence type="ECO:0000313" key="3">
    <source>
        <dbReference type="EMBL" id="MEO3716928.1"/>
    </source>
</evidence>
<feature type="region of interest" description="Disordered" evidence="1">
    <location>
        <begin position="1"/>
        <end position="45"/>
    </location>
</feature>
<name>A0AAW9SUS9_CORAY</name>
<evidence type="ECO:0000313" key="7">
    <source>
        <dbReference type="Proteomes" id="UP000595198"/>
    </source>
</evidence>
<feature type="compositionally biased region" description="Basic and acidic residues" evidence="1">
    <location>
        <begin position="8"/>
        <end position="45"/>
    </location>
</feature>
<dbReference type="RefSeq" id="WP_197914168.1">
    <property type="nucleotide sequence ID" value="NZ_CP065628.1"/>
</dbReference>
<keyword evidence="2" id="KW-1133">Transmembrane helix</keyword>
<sequence length="216" mass="23690">MSRKQRKIEKEIRARKAAEEKIAREEAEKERLANRTPKEKAEDNKRTALGCGAVILVLVLVGACGSIFSGDDEDKSAEKETSTSVSASADPTTEETKAEEPAAEQTETEAEEAPAESSDGGAEEWLLEQMGMDSWTDILMSDPTLWGGYVNGSEVSHGVWHVRLQVDREKDKELGERAAHAIANLVRFDHDDPRVKDIDWVVVEDGAGVVIAQESV</sequence>
<keyword evidence="7" id="KW-1185">Reference proteome</keyword>
<organism evidence="3 8">
    <name type="scientific">Corynebacterium amycolatum</name>
    <dbReference type="NCBI Taxonomy" id="43765"/>
    <lineage>
        <taxon>Bacteria</taxon>
        <taxon>Bacillati</taxon>
        <taxon>Actinomycetota</taxon>
        <taxon>Actinomycetes</taxon>
        <taxon>Mycobacteriales</taxon>
        <taxon>Corynebacteriaceae</taxon>
        <taxon>Corynebacterium</taxon>
    </lineage>
</organism>